<dbReference type="PANTHER" id="PTHR35176">
    <property type="entry name" value="HEME OXYGENASE HI_0854-RELATED"/>
    <property type="match status" value="1"/>
</dbReference>
<name>A0A179V8C2_9MYCO</name>
<dbReference type="InterPro" id="IPR052019">
    <property type="entry name" value="F420H2_bilvrd_red/Heme_oxyg"/>
</dbReference>
<dbReference type="Proteomes" id="UP000186919">
    <property type="component" value="Unassembled WGS sequence"/>
</dbReference>
<dbReference type="GO" id="GO:0016627">
    <property type="term" value="F:oxidoreductase activity, acting on the CH-CH group of donors"/>
    <property type="evidence" value="ECO:0007669"/>
    <property type="project" value="TreeGrafter"/>
</dbReference>
<dbReference type="GO" id="GO:0070967">
    <property type="term" value="F:coenzyme F420 binding"/>
    <property type="evidence" value="ECO:0007669"/>
    <property type="project" value="TreeGrafter"/>
</dbReference>
<dbReference type="EMBL" id="LQYE01000030">
    <property type="protein sequence ID" value="OAT67215.1"/>
    <property type="molecule type" value="Genomic_DNA"/>
</dbReference>
<comment type="caution">
    <text evidence="3">The sequence shown here is derived from an EMBL/GenBank/DDBJ whole genome shotgun (WGS) entry which is preliminary data.</text>
</comment>
<feature type="domain" description="Pyridoxamine 5'-phosphate oxidase N-terminal" evidence="2">
    <location>
        <begin position="16"/>
        <end position="137"/>
    </location>
</feature>
<gene>
    <name evidence="3" type="ORF">AWB85_13740</name>
</gene>
<proteinExistence type="predicted"/>
<organism evidence="3 4">
    <name type="scientific">Mycobacteroides immunogenum</name>
    <dbReference type="NCBI Taxonomy" id="83262"/>
    <lineage>
        <taxon>Bacteria</taxon>
        <taxon>Bacillati</taxon>
        <taxon>Actinomycetota</taxon>
        <taxon>Actinomycetes</taxon>
        <taxon>Mycobacteriales</taxon>
        <taxon>Mycobacteriaceae</taxon>
        <taxon>Mycobacteroides</taxon>
    </lineage>
</organism>
<dbReference type="AlphaFoldDB" id="A0A179V8C2"/>
<dbReference type="PANTHER" id="PTHR35176:SF1">
    <property type="entry name" value="F420H(2)-DEPENDENT BILIVERDIN REDUCTASE"/>
    <property type="match status" value="1"/>
</dbReference>
<dbReference type="Pfam" id="PF01243">
    <property type="entry name" value="PNPOx_N"/>
    <property type="match status" value="1"/>
</dbReference>
<evidence type="ECO:0000313" key="4">
    <source>
        <dbReference type="Proteomes" id="UP000186919"/>
    </source>
</evidence>
<evidence type="ECO:0000313" key="3">
    <source>
        <dbReference type="EMBL" id="OAT67215.1"/>
    </source>
</evidence>
<dbReference type="InterPro" id="IPR019920">
    <property type="entry name" value="F420-binding_dom_put"/>
</dbReference>
<dbReference type="Gene3D" id="2.30.110.10">
    <property type="entry name" value="Electron Transport, Fmn-binding Protein, Chain A"/>
    <property type="match status" value="1"/>
</dbReference>
<sequence length="146" mass="16295">MREMSREEWWAFASAGTRTGMLGLVRANGAPIVTPVWFVLHEGPDGDELIFTTGTETLKGKAIRRDPRISLAVDDQRPPFSYVQFTAEARLTNDHDEMLAWATKIGGRYMGAERAEQFGRRNAVPEESLVRARITTVIARAGIADF</sequence>
<dbReference type="GO" id="GO:0005829">
    <property type="term" value="C:cytosol"/>
    <property type="evidence" value="ECO:0007669"/>
    <property type="project" value="TreeGrafter"/>
</dbReference>
<dbReference type="SUPFAM" id="SSF50475">
    <property type="entry name" value="FMN-binding split barrel"/>
    <property type="match status" value="1"/>
</dbReference>
<keyword evidence="1" id="KW-0560">Oxidoreductase</keyword>
<dbReference type="InterPro" id="IPR011576">
    <property type="entry name" value="Pyridox_Oxase_N"/>
</dbReference>
<evidence type="ECO:0000259" key="2">
    <source>
        <dbReference type="Pfam" id="PF01243"/>
    </source>
</evidence>
<accession>A0A179V8C2</accession>
<protein>
    <submittedName>
        <fullName evidence="3">Pyridoxamine 5'-phosphate oxidase</fullName>
    </submittedName>
</protein>
<reference evidence="3 4" key="1">
    <citation type="submission" date="2016-01" db="EMBL/GenBank/DDBJ databases">
        <title>Mycobacterium immunogenum strain CD11_6 genome sequencing and assembly.</title>
        <authorList>
            <person name="Kaur G."/>
            <person name="Nair G.R."/>
            <person name="Mayilraj S."/>
        </authorList>
    </citation>
    <scope>NUCLEOTIDE SEQUENCE [LARGE SCALE GENOMIC DNA]</scope>
    <source>
        <strain evidence="3 4">CD11-6</strain>
    </source>
</reference>
<dbReference type="InterPro" id="IPR012349">
    <property type="entry name" value="Split_barrel_FMN-bd"/>
</dbReference>
<evidence type="ECO:0000256" key="1">
    <source>
        <dbReference type="ARBA" id="ARBA00023002"/>
    </source>
</evidence>
<dbReference type="RefSeq" id="WP_064632430.1">
    <property type="nucleotide sequence ID" value="NZ_LQYE01000030.1"/>
</dbReference>
<dbReference type="NCBIfam" id="TIGR03618">
    <property type="entry name" value="Rv1155_F420"/>
    <property type="match status" value="1"/>
</dbReference>